<proteinExistence type="predicted"/>
<keyword evidence="2" id="KW-1185">Reference proteome</keyword>
<accession>A0ABR1BWC7</accession>
<name>A0ABR1BWC7_NECAM</name>
<dbReference type="EMBL" id="JAVFWL010000001">
    <property type="protein sequence ID" value="KAK6729371.1"/>
    <property type="molecule type" value="Genomic_DNA"/>
</dbReference>
<reference evidence="1 2" key="1">
    <citation type="submission" date="2023-08" db="EMBL/GenBank/DDBJ databases">
        <title>A Necator americanus chromosomal reference genome.</title>
        <authorList>
            <person name="Ilik V."/>
            <person name="Petrzelkova K.J."/>
            <person name="Pardy F."/>
            <person name="Fuh T."/>
            <person name="Niatou-Singa F.S."/>
            <person name="Gouil Q."/>
            <person name="Baker L."/>
            <person name="Ritchie M.E."/>
            <person name="Jex A.R."/>
            <person name="Gazzola D."/>
            <person name="Li H."/>
            <person name="Toshio Fujiwara R."/>
            <person name="Zhan B."/>
            <person name="Aroian R.V."/>
            <person name="Pafco B."/>
            <person name="Schwarz E.M."/>
        </authorList>
    </citation>
    <scope>NUCLEOTIDE SEQUENCE [LARGE SCALE GENOMIC DNA]</scope>
    <source>
        <strain evidence="1 2">Aroian</strain>
        <tissue evidence="1">Whole animal</tissue>
    </source>
</reference>
<dbReference type="Proteomes" id="UP001303046">
    <property type="component" value="Unassembled WGS sequence"/>
</dbReference>
<protein>
    <recommendedName>
        <fullName evidence="3">Reverse transcriptase domain-containing protein</fullName>
    </recommendedName>
</protein>
<comment type="caution">
    <text evidence="1">The sequence shown here is derived from an EMBL/GenBank/DDBJ whole genome shotgun (WGS) entry which is preliminary data.</text>
</comment>
<evidence type="ECO:0008006" key="3">
    <source>
        <dbReference type="Google" id="ProtNLM"/>
    </source>
</evidence>
<organism evidence="1 2">
    <name type="scientific">Necator americanus</name>
    <name type="common">Human hookworm</name>
    <dbReference type="NCBI Taxonomy" id="51031"/>
    <lineage>
        <taxon>Eukaryota</taxon>
        <taxon>Metazoa</taxon>
        <taxon>Ecdysozoa</taxon>
        <taxon>Nematoda</taxon>
        <taxon>Chromadorea</taxon>
        <taxon>Rhabditida</taxon>
        <taxon>Rhabditina</taxon>
        <taxon>Rhabditomorpha</taxon>
        <taxon>Strongyloidea</taxon>
        <taxon>Ancylostomatidae</taxon>
        <taxon>Bunostominae</taxon>
        <taxon>Necator</taxon>
    </lineage>
</organism>
<sequence>MTKIIRSIWIDERIPDSWRHAIIIPLHKELSVTDPRNYRGISLLRVMCKNIASEKVFGKFKKLQFGSGDALNGEQFDALRRRDVFECGIRAPLNITAQFYADDVKIYCVYSSENRYAMCSQLQSTVDSVVLWACKWGLAINPSKCCVLHLGNGDSANYIINGILLKKVRYH</sequence>
<evidence type="ECO:0000313" key="1">
    <source>
        <dbReference type="EMBL" id="KAK6729371.1"/>
    </source>
</evidence>
<evidence type="ECO:0000313" key="2">
    <source>
        <dbReference type="Proteomes" id="UP001303046"/>
    </source>
</evidence>
<gene>
    <name evidence="1" type="primary">Necator_chrI.g2559</name>
    <name evidence="1" type="ORF">RB195_006431</name>
</gene>